<dbReference type="GO" id="GO:0003984">
    <property type="term" value="F:acetolactate synthase activity"/>
    <property type="evidence" value="ECO:0007669"/>
    <property type="project" value="UniProtKB-EC"/>
</dbReference>
<evidence type="ECO:0000259" key="15">
    <source>
        <dbReference type="Pfam" id="PF00205"/>
    </source>
</evidence>
<evidence type="ECO:0000313" key="19">
    <source>
        <dbReference type="Proteomes" id="UP000250174"/>
    </source>
</evidence>
<dbReference type="InterPro" id="IPR039368">
    <property type="entry name" value="AHAS_TPP"/>
</dbReference>
<dbReference type="GO" id="GO:0009097">
    <property type="term" value="P:isoleucine biosynthetic process"/>
    <property type="evidence" value="ECO:0007669"/>
    <property type="project" value="TreeGrafter"/>
</dbReference>
<dbReference type="Pfam" id="PF00205">
    <property type="entry name" value="TPP_enzyme_M"/>
    <property type="match status" value="1"/>
</dbReference>
<evidence type="ECO:0000256" key="5">
    <source>
        <dbReference type="ARBA" id="ARBA00022605"/>
    </source>
</evidence>
<dbReference type="GO" id="GO:0030976">
    <property type="term" value="F:thiamine pyrophosphate binding"/>
    <property type="evidence" value="ECO:0007669"/>
    <property type="project" value="UniProtKB-UniRule"/>
</dbReference>
<dbReference type="GO" id="GO:0000287">
    <property type="term" value="F:magnesium ion binding"/>
    <property type="evidence" value="ECO:0007669"/>
    <property type="project" value="UniProtKB-UniRule"/>
</dbReference>
<evidence type="ECO:0000256" key="12">
    <source>
        <dbReference type="ARBA" id="ARBA00023304"/>
    </source>
</evidence>
<comment type="pathway">
    <text evidence="2 14">Amino-acid biosynthesis; L-valine biosynthesis; L-valine from pyruvate: step 1/4.</text>
</comment>
<evidence type="ECO:0000256" key="3">
    <source>
        <dbReference type="ARBA" id="ARBA00007812"/>
    </source>
</evidence>
<keyword evidence="5 14" id="KW-0028">Amino-acid biosynthesis</keyword>
<feature type="domain" description="Thiamine pyrophosphate enzyme TPP-binding" evidence="16">
    <location>
        <begin position="398"/>
        <end position="546"/>
    </location>
</feature>
<dbReference type="PANTHER" id="PTHR18968:SF13">
    <property type="entry name" value="ACETOLACTATE SYNTHASE CATALYTIC SUBUNIT, MITOCHONDRIAL"/>
    <property type="match status" value="1"/>
</dbReference>
<dbReference type="AlphaFoldDB" id="A0AAX1Q8U5"/>
<organism evidence="18 19">
    <name type="scientific">Priestia endophytica</name>
    <dbReference type="NCBI Taxonomy" id="135735"/>
    <lineage>
        <taxon>Bacteria</taxon>
        <taxon>Bacillati</taxon>
        <taxon>Bacillota</taxon>
        <taxon>Bacilli</taxon>
        <taxon>Bacillales</taxon>
        <taxon>Bacillaceae</taxon>
        <taxon>Priestia</taxon>
    </lineage>
</organism>
<dbReference type="PANTHER" id="PTHR18968">
    <property type="entry name" value="THIAMINE PYROPHOSPHATE ENZYMES"/>
    <property type="match status" value="1"/>
</dbReference>
<keyword evidence="8 14" id="KW-0479">Metal-binding</keyword>
<comment type="cofactor">
    <cofactor evidence="14">
        <name>Mg(2+)</name>
        <dbReference type="ChEBI" id="CHEBI:18420"/>
    </cofactor>
    <text evidence="14">Binds 1 Mg(2+) ion per subunit.</text>
</comment>
<dbReference type="InterPro" id="IPR011766">
    <property type="entry name" value="TPP_enzyme_TPP-bd"/>
</dbReference>
<dbReference type="RefSeq" id="WP_061802135.1">
    <property type="nucleotide sequence ID" value="NZ_LDIO01000065.1"/>
</dbReference>
<evidence type="ECO:0000256" key="11">
    <source>
        <dbReference type="ARBA" id="ARBA00023052"/>
    </source>
</evidence>
<protein>
    <recommendedName>
        <fullName evidence="4 14">Acetolactate synthase</fullName>
        <ecNumber evidence="4 14">2.2.1.6</ecNumber>
    </recommendedName>
</protein>
<sequence>MGADMRMQEPVSLKAEMTGAELLIEALKKENVEVLFGYPGGAVLPLYDKLYDSGLFHVLAKHEQGGIHAAEGYARVSGKPGVVIATSGPGATNIVTGLADAMIDSLPLVVFTGQVASTVIGSDAFQEADVLGITMPITKYSYQVRDPKDFPRIVKEAFHIATTGRPGPVLIDIPKDMNTAIAQMEEDEPLNLPGYQPTYEPNAFQVRKLLDAIESAKKPVILAGAGVLHARANQELLEFAEKYELPVIHTLLGLGGFPFDHKLSLGWAGMHGNYTANMAIYESDLLISIGARFDDRVTGNLNHFAPNATVAHIDIDPAEIGKNVPTKIPIVGDAKAVLQELLAQQGKKGDYTEWFACLRERQIENPLWYEESKDDLKPQKVIEMVHEITNGDAIVTTDVGQHQMWAAQFYPFKKPNRLVTSGGLGTMGFGLPAAIGAQLAEKDTTVVAFLGDGGFQMTLQELGVIRELNLPVKVIILNNKSLGMVRQWQEIFYEERYSHSLIPNQPNIVKLAEAYDIKGYEASTEEEAAKVLQEAFSHDEPAVLNIHIAPGENVYPMVAPGKGLHEMVGVKP</sequence>
<evidence type="ECO:0000256" key="1">
    <source>
        <dbReference type="ARBA" id="ARBA00004974"/>
    </source>
</evidence>
<dbReference type="InterPro" id="IPR012000">
    <property type="entry name" value="Thiamin_PyroP_enz_cen_dom"/>
</dbReference>
<gene>
    <name evidence="18" type="ORF">A3864_10735</name>
</gene>
<dbReference type="Gene3D" id="3.40.50.970">
    <property type="match status" value="2"/>
</dbReference>
<keyword evidence="9" id="KW-0274">FAD</keyword>
<proteinExistence type="inferred from homology"/>
<dbReference type="GO" id="GO:0009099">
    <property type="term" value="P:L-valine biosynthetic process"/>
    <property type="evidence" value="ECO:0007669"/>
    <property type="project" value="TreeGrafter"/>
</dbReference>
<dbReference type="FunFam" id="3.40.50.1220:FF:000008">
    <property type="entry name" value="Acetolactate synthase"/>
    <property type="match status" value="1"/>
</dbReference>
<evidence type="ECO:0000256" key="8">
    <source>
        <dbReference type="ARBA" id="ARBA00022723"/>
    </source>
</evidence>
<reference evidence="18 19" key="1">
    <citation type="submission" date="2016-03" db="EMBL/GenBank/DDBJ databases">
        <title>Comparison of Bacillus endophyticus and B. anthracis characteristics using whole genome sequence analysis and microbiological techniques.</title>
        <authorList>
            <person name="Lekota K.E."/>
            <person name="Mafofo J."/>
            <person name="Rees J."/>
            <person name="Muchadeyi F.C."/>
            <person name="Madoroba E."/>
            <person name="Van Heerden H."/>
        </authorList>
    </citation>
    <scope>NUCLEOTIDE SEQUENCE [LARGE SCALE GENOMIC DNA]</scope>
    <source>
        <strain evidence="18 19">3631_10C</strain>
    </source>
</reference>
<evidence type="ECO:0000256" key="7">
    <source>
        <dbReference type="ARBA" id="ARBA00022679"/>
    </source>
</evidence>
<keyword evidence="7 14" id="KW-0808">Transferase</keyword>
<dbReference type="CDD" id="cd02015">
    <property type="entry name" value="TPP_AHAS"/>
    <property type="match status" value="1"/>
</dbReference>
<dbReference type="FunFam" id="3.40.50.970:FF:000007">
    <property type="entry name" value="Acetolactate synthase"/>
    <property type="match status" value="1"/>
</dbReference>
<dbReference type="Pfam" id="PF02776">
    <property type="entry name" value="TPP_enzyme_N"/>
    <property type="match status" value="1"/>
</dbReference>
<comment type="similarity">
    <text evidence="3 14">Belongs to the TPP enzyme family.</text>
</comment>
<evidence type="ECO:0000259" key="16">
    <source>
        <dbReference type="Pfam" id="PF02775"/>
    </source>
</evidence>
<dbReference type="NCBIfam" id="TIGR00118">
    <property type="entry name" value="acolac_lg"/>
    <property type="match status" value="1"/>
</dbReference>
<dbReference type="EMBL" id="LVYK01000018">
    <property type="protein sequence ID" value="RAS77779.1"/>
    <property type="molecule type" value="Genomic_DNA"/>
</dbReference>
<evidence type="ECO:0000256" key="14">
    <source>
        <dbReference type="RuleBase" id="RU003591"/>
    </source>
</evidence>
<comment type="caution">
    <text evidence="18">The sequence shown here is derived from an EMBL/GenBank/DDBJ whole genome shotgun (WGS) entry which is preliminary data.</text>
</comment>
<dbReference type="FunFam" id="3.40.50.970:FF:000016">
    <property type="entry name" value="Acetolactate synthase"/>
    <property type="match status" value="1"/>
</dbReference>
<dbReference type="Pfam" id="PF02775">
    <property type="entry name" value="TPP_enzyme_C"/>
    <property type="match status" value="1"/>
</dbReference>
<evidence type="ECO:0000256" key="9">
    <source>
        <dbReference type="ARBA" id="ARBA00022827"/>
    </source>
</evidence>
<feature type="domain" description="Thiamine pyrophosphate enzyme N-terminal TPP-binding" evidence="17">
    <location>
        <begin position="17"/>
        <end position="131"/>
    </location>
</feature>
<keyword evidence="12 14" id="KW-0100">Branched-chain amino acid biosynthesis</keyword>
<dbReference type="NCBIfam" id="NF005824">
    <property type="entry name" value="PRK07710.1"/>
    <property type="match status" value="1"/>
</dbReference>
<keyword evidence="11 14" id="KW-0786">Thiamine pyrophosphate</keyword>
<dbReference type="InterPro" id="IPR045229">
    <property type="entry name" value="TPP_enz"/>
</dbReference>
<evidence type="ECO:0000256" key="13">
    <source>
        <dbReference type="ARBA" id="ARBA00048670"/>
    </source>
</evidence>
<dbReference type="Proteomes" id="UP000250174">
    <property type="component" value="Unassembled WGS sequence"/>
</dbReference>
<evidence type="ECO:0000256" key="4">
    <source>
        <dbReference type="ARBA" id="ARBA00013145"/>
    </source>
</evidence>
<feature type="domain" description="Thiamine pyrophosphate enzyme central" evidence="15">
    <location>
        <begin position="206"/>
        <end position="341"/>
    </location>
</feature>
<dbReference type="SUPFAM" id="SSF52467">
    <property type="entry name" value="DHS-like NAD/FAD-binding domain"/>
    <property type="match status" value="1"/>
</dbReference>
<dbReference type="InterPro" id="IPR012846">
    <property type="entry name" value="Acetolactate_synth_lsu"/>
</dbReference>
<dbReference type="InterPro" id="IPR012001">
    <property type="entry name" value="Thiamin_PyroP_enz_TPP-bd_dom"/>
</dbReference>
<evidence type="ECO:0000256" key="6">
    <source>
        <dbReference type="ARBA" id="ARBA00022630"/>
    </source>
</evidence>
<dbReference type="GO" id="GO:0050660">
    <property type="term" value="F:flavin adenine dinucleotide binding"/>
    <property type="evidence" value="ECO:0007669"/>
    <property type="project" value="InterPro"/>
</dbReference>
<keyword evidence="6" id="KW-0285">Flavoprotein</keyword>
<comment type="catalytic activity">
    <reaction evidence="13 14">
        <text>2 pyruvate + H(+) = (2S)-2-acetolactate + CO2</text>
        <dbReference type="Rhea" id="RHEA:25249"/>
        <dbReference type="ChEBI" id="CHEBI:15361"/>
        <dbReference type="ChEBI" id="CHEBI:15378"/>
        <dbReference type="ChEBI" id="CHEBI:16526"/>
        <dbReference type="ChEBI" id="CHEBI:58476"/>
        <dbReference type="EC" id="2.2.1.6"/>
    </reaction>
</comment>
<dbReference type="EC" id="2.2.1.6" evidence="4 14"/>
<dbReference type="InterPro" id="IPR029061">
    <property type="entry name" value="THDP-binding"/>
</dbReference>
<comment type="cofactor">
    <cofactor evidence="14">
        <name>thiamine diphosphate</name>
        <dbReference type="ChEBI" id="CHEBI:58937"/>
    </cofactor>
    <text evidence="14">Binds 1 thiamine pyrophosphate per subunit.</text>
</comment>
<keyword evidence="10 14" id="KW-0460">Magnesium</keyword>
<dbReference type="Gene3D" id="3.40.50.1220">
    <property type="entry name" value="TPP-binding domain"/>
    <property type="match status" value="1"/>
</dbReference>
<dbReference type="SUPFAM" id="SSF52518">
    <property type="entry name" value="Thiamin diphosphate-binding fold (THDP-binding)"/>
    <property type="match status" value="2"/>
</dbReference>
<evidence type="ECO:0000256" key="10">
    <source>
        <dbReference type="ARBA" id="ARBA00022842"/>
    </source>
</evidence>
<evidence type="ECO:0000256" key="2">
    <source>
        <dbReference type="ARBA" id="ARBA00005025"/>
    </source>
</evidence>
<evidence type="ECO:0000259" key="17">
    <source>
        <dbReference type="Pfam" id="PF02776"/>
    </source>
</evidence>
<dbReference type="CDD" id="cd07035">
    <property type="entry name" value="TPP_PYR_POX_like"/>
    <property type="match status" value="1"/>
</dbReference>
<comment type="pathway">
    <text evidence="1 14">Amino-acid biosynthesis; L-isoleucine biosynthesis; L-isoleucine from 2-oxobutanoate: step 1/4.</text>
</comment>
<evidence type="ECO:0000313" key="18">
    <source>
        <dbReference type="EMBL" id="RAS77779.1"/>
    </source>
</evidence>
<dbReference type="InterPro" id="IPR029035">
    <property type="entry name" value="DHS-like_NAD/FAD-binding_dom"/>
</dbReference>
<dbReference type="GO" id="GO:0005948">
    <property type="term" value="C:acetolactate synthase complex"/>
    <property type="evidence" value="ECO:0007669"/>
    <property type="project" value="TreeGrafter"/>
</dbReference>
<accession>A0AAX1Q8U5</accession>
<name>A0AAX1Q8U5_9BACI</name>